<evidence type="ECO:0000313" key="1">
    <source>
        <dbReference type="EMBL" id="GBO02766.1"/>
    </source>
</evidence>
<proteinExistence type="predicted"/>
<protein>
    <submittedName>
        <fullName evidence="1">Uncharacterized protein</fullName>
    </submittedName>
</protein>
<dbReference type="Proteomes" id="UP000499080">
    <property type="component" value="Unassembled WGS sequence"/>
</dbReference>
<dbReference type="EMBL" id="BGPR01030329">
    <property type="protein sequence ID" value="GBO02766.1"/>
    <property type="molecule type" value="Genomic_DNA"/>
</dbReference>
<organism evidence="1 2">
    <name type="scientific">Araneus ventricosus</name>
    <name type="common">Orbweaver spider</name>
    <name type="synonym">Epeira ventricosa</name>
    <dbReference type="NCBI Taxonomy" id="182803"/>
    <lineage>
        <taxon>Eukaryota</taxon>
        <taxon>Metazoa</taxon>
        <taxon>Ecdysozoa</taxon>
        <taxon>Arthropoda</taxon>
        <taxon>Chelicerata</taxon>
        <taxon>Arachnida</taxon>
        <taxon>Araneae</taxon>
        <taxon>Araneomorphae</taxon>
        <taxon>Entelegynae</taxon>
        <taxon>Araneoidea</taxon>
        <taxon>Araneidae</taxon>
        <taxon>Araneus</taxon>
    </lineage>
</organism>
<sequence>MNEQSEVSPSGSIDHRVEFLTEVDHIERATREVSPFSVVLTIASNWIVLDYIERAPEVSIPSSVVIDSSCRIPDCVDHIERAPEVSLFLCGIDYHVEFLIVLTTSNESTRGSCNSFLWY</sequence>
<dbReference type="AlphaFoldDB" id="A0A4Y2TU91"/>
<name>A0A4Y2TU91_ARAVE</name>
<gene>
    <name evidence="1" type="ORF">AVEN_148782_1</name>
</gene>
<accession>A0A4Y2TU91</accession>
<keyword evidence="2" id="KW-1185">Reference proteome</keyword>
<evidence type="ECO:0000313" key="2">
    <source>
        <dbReference type="Proteomes" id="UP000499080"/>
    </source>
</evidence>
<comment type="caution">
    <text evidence="1">The sequence shown here is derived from an EMBL/GenBank/DDBJ whole genome shotgun (WGS) entry which is preliminary data.</text>
</comment>
<reference evidence="1 2" key="1">
    <citation type="journal article" date="2019" name="Sci. Rep.">
        <title>Orb-weaving spider Araneus ventricosus genome elucidates the spidroin gene catalogue.</title>
        <authorList>
            <person name="Kono N."/>
            <person name="Nakamura H."/>
            <person name="Ohtoshi R."/>
            <person name="Moran D.A.P."/>
            <person name="Shinohara A."/>
            <person name="Yoshida Y."/>
            <person name="Fujiwara M."/>
            <person name="Mori M."/>
            <person name="Tomita M."/>
            <person name="Arakawa K."/>
        </authorList>
    </citation>
    <scope>NUCLEOTIDE SEQUENCE [LARGE SCALE GENOMIC DNA]</scope>
</reference>